<comment type="caution">
    <text evidence="3">The sequence shown here is derived from an EMBL/GenBank/DDBJ whole genome shotgun (WGS) entry which is preliminary data.</text>
</comment>
<gene>
    <name evidence="3" type="ORF">BDZ94DRAFT_615966</name>
</gene>
<sequence>MPFACTLPCKSSFSSRGGLTRHQNVCQTFQTAQELRLEQRQATSAQIRQS</sequence>
<dbReference type="EMBL" id="MU150568">
    <property type="protein sequence ID" value="KAF9455661.1"/>
    <property type="molecule type" value="Genomic_DNA"/>
</dbReference>
<dbReference type="AlphaFoldDB" id="A0A9P6C7Z3"/>
<dbReference type="Proteomes" id="UP000807353">
    <property type="component" value="Unassembled WGS sequence"/>
</dbReference>
<keyword evidence="1" id="KW-0479">Metal-binding</keyword>
<organism evidence="3 4">
    <name type="scientific">Collybia nuda</name>
    <dbReference type="NCBI Taxonomy" id="64659"/>
    <lineage>
        <taxon>Eukaryota</taxon>
        <taxon>Fungi</taxon>
        <taxon>Dikarya</taxon>
        <taxon>Basidiomycota</taxon>
        <taxon>Agaricomycotina</taxon>
        <taxon>Agaricomycetes</taxon>
        <taxon>Agaricomycetidae</taxon>
        <taxon>Agaricales</taxon>
        <taxon>Tricholomatineae</taxon>
        <taxon>Clitocybaceae</taxon>
        <taxon>Collybia</taxon>
    </lineage>
</organism>
<accession>A0A9P6C7Z3</accession>
<keyword evidence="1" id="KW-0862">Zinc</keyword>
<evidence type="ECO:0000256" key="1">
    <source>
        <dbReference type="PROSITE-ProRule" id="PRU00042"/>
    </source>
</evidence>
<keyword evidence="4" id="KW-1185">Reference proteome</keyword>
<evidence type="ECO:0000259" key="2">
    <source>
        <dbReference type="PROSITE" id="PS50157"/>
    </source>
</evidence>
<proteinExistence type="predicted"/>
<name>A0A9P6C7Z3_9AGAR</name>
<dbReference type="GO" id="GO:0008270">
    <property type="term" value="F:zinc ion binding"/>
    <property type="evidence" value="ECO:0007669"/>
    <property type="project" value="UniProtKB-KW"/>
</dbReference>
<evidence type="ECO:0000313" key="4">
    <source>
        <dbReference type="Proteomes" id="UP000807353"/>
    </source>
</evidence>
<keyword evidence="1" id="KW-0863">Zinc-finger</keyword>
<protein>
    <recommendedName>
        <fullName evidence="2">C2H2-type domain-containing protein</fullName>
    </recommendedName>
</protein>
<dbReference type="InterPro" id="IPR013087">
    <property type="entry name" value="Znf_C2H2_type"/>
</dbReference>
<feature type="domain" description="C2H2-type" evidence="2">
    <location>
        <begin position="3"/>
        <end position="32"/>
    </location>
</feature>
<dbReference type="PROSITE" id="PS50157">
    <property type="entry name" value="ZINC_FINGER_C2H2_2"/>
    <property type="match status" value="1"/>
</dbReference>
<evidence type="ECO:0000313" key="3">
    <source>
        <dbReference type="EMBL" id="KAF9455661.1"/>
    </source>
</evidence>
<reference evidence="3" key="1">
    <citation type="submission" date="2020-11" db="EMBL/GenBank/DDBJ databases">
        <authorList>
            <consortium name="DOE Joint Genome Institute"/>
            <person name="Ahrendt S."/>
            <person name="Riley R."/>
            <person name="Andreopoulos W."/>
            <person name="Labutti K."/>
            <person name="Pangilinan J."/>
            <person name="Ruiz-Duenas F.J."/>
            <person name="Barrasa J.M."/>
            <person name="Sanchez-Garcia M."/>
            <person name="Camarero S."/>
            <person name="Miyauchi S."/>
            <person name="Serrano A."/>
            <person name="Linde D."/>
            <person name="Babiker R."/>
            <person name="Drula E."/>
            <person name="Ayuso-Fernandez I."/>
            <person name="Pacheco R."/>
            <person name="Padilla G."/>
            <person name="Ferreira P."/>
            <person name="Barriuso J."/>
            <person name="Kellner H."/>
            <person name="Castanera R."/>
            <person name="Alfaro M."/>
            <person name="Ramirez L."/>
            <person name="Pisabarro A.G."/>
            <person name="Kuo A."/>
            <person name="Tritt A."/>
            <person name="Lipzen A."/>
            <person name="He G."/>
            <person name="Yan M."/>
            <person name="Ng V."/>
            <person name="Cullen D."/>
            <person name="Martin F."/>
            <person name="Rosso M.-N."/>
            <person name="Henrissat B."/>
            <person name="Hibbett D."/>
            <person name="Martinez A.T."/>
            <person name="Grigoriev I.V."/>
        </authorList>
    </citation>
    <scope>NUCLEOTIDE SEQUENCE</scope>
    <source>
        <strain evidence="3">CBS 247.69</strain>
    </source>
</reference>